<evidence type="ECO:0000313" key="1">
    <source>
        <dbReference type="EMBL" id="SDH70562.1"/>
    </source>
</evidence>
<name>A0A1G8EL85_9FLAO</name>
<reference evidence="2" key="1">
    <citation type="submission" date="2016-10" db="EMBL/GenBank/DDBJ databases">
        <authorList>
            <person name="Varghese N."/>
            <person name="Submissions S."/>
        </authorList>
    </citation>
    <scope>NUCLEOTIDE SEQUENCE [LARGE SCALE GENOMIC DNA]</scope>
    <source>
        <strain evidence="2">DSM 23313</strain>
    </source>
</reference>
<accession>A0A1G8EL85</accession>
<organism evidence="1 2">
    <name type="scientific">Myroides phaeus</name>
    <dbReference type="NCBI Taxonomy" id="702745"/>
    <lineage>
        <taxon>Bacteria</taxon>
        <taxon>Pseudomonadati</taxon>
        <taxon>Bacteroidota</taxon>
        <taxon>Flavobacteriia</taxon>
        <taxon>Flavobacteriales</taxon>
        <taxon>Flavobacteriaceae</taxon>
        <taxon>Myroides</taxon>
    </lineage>
</organism>
<dbReference type="STRING" id="702745.SAMN05421818_11167"/>
<dbReference type="RefSeq" id="WP_143021876.1">
    <property type="nucleotide sequence ID" value="NZ_FNDQ01000011.1"/>
</dbReference>
<proteinExistence type="predicted"/>
<sequence>MKKQYKKMFKNTSFYTFLLVLLMISNAFGQVINKVPFTLRTSSMAPEPYKNKSIYNLRGDFTMIGNANLFDSRVWGNKPKDANANNGLNSYMAFYKLPNEISSIKNSSSSTLVHLSGFDASCTTIVYVGLYWSGRGDNTDADVLPNGLNKKKVKLKLPGQSSYQELTANGIYKGTSTESGIYSSYVDITDKVRALGNNAWGTYSVADIATTIGDGGSVGYFGGWGMVVVYENSMMKWRDITVFDGYSFIESSNSQYRTGILNVQGFRAAQNGNVNIKMGMMAGEGDSPISGDSFEIKKRLSNDWEKLKHSSNEVDNFFNSTVLISPNTRVPNYTNNYGTDIVMFDLGNTGNKFIDNGQTETSFRFGTNQDTYIIYNITFAVDAYVPEVEAENNILTNNVVHNASIVPNQLLDFEIALRNKGTEAVKNGKLEIPIPPSMHFVSASVDQTLPVKGTVTWTHPNSTDSNITPGGTLTWKFDQNLPFGDILKILGKLKYKLRVSNDCTLLTTSANDCILNININGKVTGTGVTSGSAVNAPLVRGYGQGACPAPIFDDLQLKIIVDNSFLANCPNEIINNERVFTAFCANVSDVIQRSDIVNSYPAGTKFYSQEPGTSGYESSIVTGDFPLSTSGKIFYAVVLGAQQGCYLKLRTVLENIETVPTVSSVQVCEGESYELNNQLSANGVQRGLSLYYFASENATVPLENIPHPTQAGSHRYYVSEGKVSSSGSCFGNKVAFNITINELPVIGSLPVIWEFCPNADATYQFTSDANQTIIWEYTLSSQPAVWYSLLLAPLENNVLTANQGELKVSHANSMIDRLQIRAKVINENGCETYSNPMLLSLKSCNAITNPSLPSKAGK</sequence>
<protein>
    <submittedName>
        <fullName evidence="1">Conserved repeat domain-containing protein</fullName>
    </submittedName>
</protein>
<evidence type="ECO:0000313" key="2">
    <source>
        <dbReference type="Proteomes" id="UP000243588"/>
    </source>
</evidence>
<dbReference type="AlphaFoldDB" id="A0A1G8EL85"/>
<gene>
    <name evidence="1" type="ORF">SAMN05421818_11167</name>
</gene>
<keyword evidence="2" id="KW-1185">Reference proteome</keyword>
<dbReference type="EMBL" id="FNDQ01000011">
    <property type="protein sequence ID" value="SDH70562.1"/>
    <property type="molecule type" value="Genomic_DNA"/>
</dbReference>
<dbReference type="Proteomes" id="UP000243588">
    <property type="component" value="Unassembled WGS sequence"/>
</dbReference>